<dbReference type="EMBL" id="QPFP01000002">
    <property type="protein sequence ID" value="TEB39240.1"/>
    <property type="molecule type" value="Genomic_DNA"/>
</dbReference>
<comment type="caution">
    <text evidence="2">The sequence shown here is derived from an EMBL/GenBank/DDBJ whole genome shotgun (WGS) entry which is preliminary data.</text>
</comment>
<dbReference type="PANTHER" id="PTHR12069:SF0">
    <property type="entry name" value="DNA-DIRECTED RNA POLYMERASE III SUBUNIT RPC5"/>
    <property type="match status" value="1"/>
</dbReference>
<evidence type="ECO:0000313" key="2">
    <source>
        <dbReference type="EMBL" id="TEB39240.1"/>
    </source>
</evidence>
<organism evidence="2 3">
    <name type="scientific">Coprinellus micaceus</name>
    <name type="common">Glistening ink-cap mushroom</name>
    <name type="synonym">Coprinus micaceus</name>
    <dbReference type="NCBI Taxonomy" id="71717"/>
    <lineage>
        <taxon>Eukaryota</taxon>
        <taxon>Fungi</taxon>
        <taxon>Dikarya</taxon>
        <taxon>Basidiomycota</taxon>
        <taxon>Agaricomycotina</taxon>
        <taxon>Agaricomycetes</taxon>
        <taxon>Agaricomycetidae</taxon>
        <taxon>Agaricales</taxon>
        <taxon>Agaricineae</taxon>
        <taxon>Psathyrellaceae</taxon>
        <taxon>Coprinellus</taxon>
    </lineage>
</organism>
<dbReference type="PANTHER" id="PTHR12069">
    <property type="entry name" value="DNA-DIRECTED RNA POLYMERASES III 80 KDA POLYPEPTIDE RNA POLYMERASE III SUBUNIT 5"/>
    <property type="match status" value="1"/>
</dbReference>
<protein>
    <submittedName>
        <fullName evidence="2">Uncharacterized protein</fullName>
    </submittedName>
</protein>
<sequence length="206" mass="22980">MDEPGNDELITSLPIHLTNTLGSDVQLHQFPLLTRPLETPPSAVRSGKRIAARIKPTSRRLEIHVPADTRSEVWNPDKAKELGAARLDDDREKNQVPKVKVREGEEPRLSEIRMRSEEIAQRNVYMLGIVRDGKLHLHPVTEAHQFRPTLTYLDSLSRKNRRGGNDSDSDDGPPPDPDDPTPVVTTKKTKKPVGDAKEVQVSTKGG</sequence>
<dbReference type="STRING" id="71717.A0A4Y7TYI6"/>
<feature type="non-terminal residue" evidence="2">
    <location>
        <position position="206"/>
    </location>
</feature>
<reference evidence="2 3" key="1">
    <citation type="journal article" date="2019" name="Nat. Ecol. Evol.">
        <title>Megaphylogeny resolves global patterns of mushroom evolution.</title>
        <authorList>
            <person name="Varga T."/>
            <person name="Krizsan K."/>
            <person name="Foldi C."/>
            <person name="Dima B."/>
            <person name="Sanchez-Garcia M."/>
            <person name="Sanchez-Ramirez S."/>
            <person name="Szollosi G.J."/>
            <person name="Szarkandi J.G."/>
            <person name="Papp V."/>
            <person name="Albert L."/>
            <person name="Andreopoulos W."/>
            <person name="Angelini C."/>
            <person name="Antonin V."/>
            <person name="Barry K.W."/>
            <person name="Bougher N.L."/>
            <person name="Buchanan P."/>
            <person name="Buyck B."/>
            <person name="Bense V."/>
            <person name="Catcheside P."/>
            <person name="Chovatia M."/>
            <person name="Cooper J."/>
            <person name="Damon W."/>
            <person name="Desjardin D."/>
            <person name="Finy P."/>
            <person name="Geml J."/>
            <person name="Haridas S."/>
            <person name="Hughes K."/>
            <person name="Justo A."/>
            <person name="Karasinski D."/>
            <person name="Kautmanova I."/>
            <person name="Kiss B."/>
            <person name="Kocsube S."/>
            <person name="Kotiranta H."/>
            <person name="LaButti K.M."/>
            <person name="Lechner B.E."/>
            <person name="Liimatainen K."/>
            <person name="Lipzen A."/>
            <person name="Lukacs Z."/>
            <person name="Mihaltcheva S."/>
            <person name="Morgado L.N."/>
            <person name="Niskanen T."/>
            <person name="Noordeloos M.E."/>
            <person name="Ohm R.A."/>
            <person name="Ortiz-Santana B."/>
            <person name="Ovrebo C."/>
            <person name="Racz N."/>
            <person name="Riley R."/>
            <person name="Savchenko A."/>
            <person name="Shiryaev A."/>
            <person name="Soop K."/>
            <person name="Spirin V."/>
            <person name="Szebenyi C."/>
            <person name="Tomsovsky M."/>
            <person name="Tulloss R.E."/>
            <person name="Uehling J."/>
            <person name="Grigoriev I.V."/>
            <person name="Vagvolgyi C."/>
            <person name="Papp T."/>
            <person name="Martin F.M."/>
            <person name="Miettinen O."/>
            <person name="Hibbett D.S."/>
            <person name="Nagy L.G."/>
        </authorList>
    </citation>
    <scope>NUCLEOTIDE SEQUENCE [LARGE SCALE GENOMIC DNA]</scope>
    <source>
        <strain evidence="2 3">FP101781</strain>
    </source>
</reference>
<dbReference type="Proteomes" id="UP000298030">
    <property type="component" value="Unassembled WGS sequence"/>
</dbReference>
<dbReference type="GO" id="GO:0005666">
    <property type="term" value="C:RNA polymerase III complex"/>
    <property type="evidence" value="ECO:0007669"/>
    <property type="project" value="TreeGrafter"/>
</dbReference>
<feature type="compositionally biased region" description="Acidic residues" evidence="1">
    <location>
        <begin position="167"/>
        <end position="179"/>
    </location>
</feature>
<gene>
    <name evidence="2" type="ORF">FA13DRAFT_1725217</name>
</gene>
<dbReference type="Pfam" id="PF04801">
    <property type="entry name" value="RPC5"/>
    <property type="match status" value="1"/>
</dbReference>
<dbReference type="GO" id="GO:0042797">
    <property type="term" value="P:tRNA transcription by RNA polymerase III"/>
    <property type="evidence" value="ECO:0007669"/>
    <property type="project" value="TreeGrafter"/>
</dbReference>
<name>A0A4Y7TYI6_COPMI</name>
<dbReference type="AlphaFoldDB" id="A0A4Y7TYI6"/>
<dbReference type="InterPro" id="IPR006886">
    <property type="entry name" value="RNA_pol_III_Rpc5"/>
</dbReference>
<evidence type="ECO:0000256" key="1">
    <source>
        <dbReference type="SAM" id="MobiDB-lite"/>
    </source>
</evidence>
<accession>A0A4Y7TYI6</accession>
<feature type="region of interest" description="Disordered" evidence="1">
    <location>
        <begin position="154"/>
        <end position="206"/>
    </location>
</feature>
<dbReference type="OrthoDB" id="340681at2759"/>
<evidence type="ECO:0000313" key="3">
    <source>
        <dbReference type="Proteomes" id="UP000298030"/>
    </source>
</evidence>
<proteinExistence type="predicted"/>
<keyword evidence="3" id="KW-1185">Reference proteome</keyword>